<organism evidence="2">
    <name type="scientific">Alkalihalophilus sp. As8PL</name>
    <dbReference type="NCBI Taxonomy" id="3237103"/>
    <lineage>
        <taxon>Bacteria</taxon>
        <taxon>Bacillati</taxon>
        <taxon>Bacillota</taxon>
        <taxon>Bacilli</taxon>
        <taxon>Bacillales</taxon>
        <taxon>Bacillaceae</taxon>
        <taxon>Alkalihalophilus</taxon>
    </lineage>
</organism>
<dbReference type="RefSeq" id="WP_368505271.1">
    <property type="nucleotide sequence ID" value="NZ_CP162551.1"/>
</dbReference>
<dbReference type="InterPro" id="IPR036866">
    <property type="entry name" value="RibonucZ/Hydroxyglut_hydro"/>
</dbReference>
<dbReference type="InterPro" id="IPR001279">
    <property type="entry name" value="Metallo-B-lactamas"/>
</dbReference>
<accession>A0AB39BVA2</accession>
<dbReference type="PANTHER" id="PTHR23131">
    <property type="entry name" value="ENDORIBONUCLEASE LACTB2"/>
    <property type="match status" value="1"/>
</dbReference>
<dbReference type="InterPro" id="IPR050662">
    <property type="entry name" value="Sec-metab_biosynth-thioest"/>
</dbReference>
<evidence type="ECO:0000313" key="2">
    <source>
        <dbReference type="EMBL" id="XDI37945.1"/>
    </source>
</evidence>
<sequence>MKKNFEQKIVKGVQMGHGMMSFKNIKLNVHCYFMDGILIDTGAKSLEKLFKPFFKHLDIDKVVITHFHEDHTGCAASLQKERNVPIFMDDTMLNACRKKADYPLYRQLFWGKRKPFRAEPIGETFQSRHASWQVIKTPGHAIDHLSFLNKETGQLFTGDLYCQEKTKVVLREENMPVLIDSLKRTLTYDFDEVFCSHAGHLKNGRTALKRKLDYLLDLQGTILNMYEEGKAPEEINAELFPKKYPITFFSSGEWDSIHIVRTIINEKDPSLALSSGT</sequence>
<feature type="domain" description="Metallo-beta-lactamase" evidence="1">
    <location>
        <begin position="28"/>
        <end position="197"/>
    </location>
</feature>
<proteinExistence type="predicted"/>
<dbReference type="Pfam" id="PF00753">
    <property type="entry name" value="Lactamase_B"/>
    <property type="match status" value="1"/>
</dbReference>
<protein>
    <submittedName>
        <fullName evidence="2">MBL fold metallo-hydrolase</fullName>
        <ecNumber evidence="2">3.-.-.-</ecNumber>
    </submittedName>
</protein>
<dbReference type="AlphaFoldDB" id="A0AB39BVA2"/>
<name>A0AB39BVA2_9BACI</name>
<reference evidence="2" key="1">
    <citation type="submission" date="2024-07" db="EMBL/GenBank/DDBJ databases">
        <title>Identification and characteristics of an arsenic-resistant bacterial isolate, which belongs to a novel species.</title>
        <authorList>
            <person name="Juszczyk A."/>
            <person name="Kowalczyk A."/>
            <person name="Was K."/>
            <person name="Kosowicz W."/>
            <person name="Budzyn A."/>
            <person name="Latowski D."/>
        </authorList>
    </citation>
    <scope>NUCLEOTIDE SEQUENCE</scope>
    <source>
        <strain evidence="2">As8PL</strain>
    </source>
</reference>
<dbReference type="EC" id="3.-.-.-" evidence="2"/>
<keyword evidence="2" id="KW-0378">Hydrolase</keyword>
<dbReference type="SUPFAM" id="SSF56281">
    <property type="entry name" value="Metallo-hydrolase/oxidoreductase"/>
    <property type="match status" value="1"/>
</dbReference>
<dbReference type="EMBL" id="CP162551">
    <property type="protein sequence ID" value="XDI37945.1"/>
    <property type="molecule type" value="Genomic_DNA"/>
</dbReference>
<gene>
    <name evidence="2" type="ORF">AB3N04_06415</name>
</gene>
<dbReference type="Gene3D" id="3.60.15.10">
    <property type="entry name" value="Ribonuclease Z/Hydroxyacylglutathione hydrolase-like"/>
    <property type="match status" value="1"/>
</dbReference>
<dbReference type="GO" id="GO:0016787">
    <property type="term" value="F:hydrolase activity"/>
    <property type="evidence" value="ECO:0007669"/>
    <property type="project" value="UniProtKB-KW"/>
</dbReference>
<evidence type="ECO:0000259" key="1">
    <source>
        <dbReference type="SMART" id="SM00849"/>
    </source>
</evidence>
<dbReference type="SMART" id="SM00849">
    <property type="entry name" value="Lactamase_B"/>
    <property type="match status" value="1"/>
</dbReference>